<reference evidence="1" key="1">
    <citation type="submission" date="2020-05" db="UniProtKB">
        <authorList>
            <consortium name="EnsemblMetazoa"/>
        </authorList>
    </citation>
    <scope>IDENTIFICATION</scope>
    <source>
        <strain evidence="1">TTRI</strain>
    </source>
</reference>
<dbReference type="AlphaFoldDB" id="A0A1A9VFE9"/>
<dbReference type="Proteomes" id="UP000078200">
    <property type="component" value="Unassembled WGS sequence"/>
</dbReference>
<dbReference type="VEuPathDB" id="VectorBase:GAUT035535"/>
<keyword evidence="2" id="KW-1185">Reference proteome</keyword>
<accession>A0A1A9VFE9</accession>
<evidence type="ECO:0000313" key="1">
    <source>
        <dbReference type="EnsemblMetazoa" id="GAUT035535-PA"/>
    </source>
</evidence>
<proteinExistence type="predicted"/>
<organism evidence="1 2">
    <name type="scientific">Glossina austeni</name>
    <name type="common">Savannah tsetse fly</name>
    <dbReference type="NCBI Taxonomy" id="7395"/>
    <lineage>
        <taxon>Eukaryota</taxon>
        <taxon>Metazoa</taxon>
        <taxon>Ecdysozoa</taxon>
        <taxon>Arthropoda</taxon>
        <taxon>Hexapoda</taxon>
        <taxon>Insecta</taxon>
        <taxon>Pterygota</taxon>
        <taxon>Neoptera</taxon>
        <taxon>Endopterygota</taxon>
        <taxon>Diptera</taxon>
        <taxon>Brachycera</taxon>
        <taxon>Muscomorpha</taxon>
        <taxon>Hippoboscoidea</taxon>
        <taxon>Glossinidae</taxon>
        <taxon>Glossina</taxon>
    </lineage>
</organism>
<sequence>MIRYSSNIDASGFNVAITNAMSAGPSFSGPFSGIHCSPLSELSYGIGSNSTCVPTFVPQLNQEKIQAVNLKEVSGERKPFNSRLSQSMEDLTSISDTWPCKPYEPSRLVSSFSINNLFTSIPQCSHTSLRDTSGLSLSQTRDKYFKRSSDPRYCSGTSRLGVIKRRLGLRNSVNNSYFSSQPLGKKKLKRAVTAPIRRSFSSLSNGDADDSGYNHFKISSVSGLRVSSQNNNQNFGSNSVGLSVDVSSLELSKLSLSCEDESPINDKNPIIGNDDSMF</sequence>
<protein>
    <submittedName>
        <fullName evidence="1">Uncharacterized protein</fullName>
    </submittedName>
</protein>
<name>A0A1A9VFE9_GLOAU</name>
<dbReference type="EnsemblMetazoa" id="GAUT035535-RA">
    <property type="protein sequence ID" value="GAUT035535-PA"/>
    <property type="gene ID" value="GAUT035535"/>
</dbReference>
<evidence type="ECO:0000313" key="2">
    <source>
        <dbReference type="Proteomes" id="UP000078200"/>
    </source>
</evidence>